<gene>
    <name evidence="1" type="ORF">FLACHUCJ7_04531</name>
</gene>
<protein>
    <submittedName>
        <fullName evidence="1">Uncharacterized protein</fullName>
    </submittedName>
</protein>
<evidence type="ECO:0000313" key="2">
    <source>
        <dbReference type="Proteomes" id="UP000556700"/>
    </source>
</evidence>
<proteinExistence type="predicted"/>
<reference evidence="1 2" key="1">
    <citation type="submission" date="2020-06" db="EMBL/GenBank/DDBJ databases">
        <authorList>
            <person name="Criscuolo A."/>
        </authorList>
    </citation>
    <scope>NUCLEOTIDE SEQUENCE [LARGE SCALE GENOMIC DNA]</scope>
    <source>
        <strain evidence="2">CIP 110025</strain>
    </source>
</reference>
<keyword evidence="2" id="KW-1185">Reference proteome</keyword>
<name>A0A6V6ZDL6_9FLAO</name>
<accession>A0A6V6ZDL6</accession>
<comment type="caution">
    <text evidence="1">The sequence shown here is derived from an EMBL/GenBank/DDBJ whole genome shotgun (WGS) entry which is preliminary data.</text>
</comment>
<dbReference type="Proteomes" id="UP000556700">
    <property type="component" value="Unassembled WGS sequence"/>
</dbReference>
<sequence>MRKQIKTIGRLIFKLGRKIFLRISEIKNKNNDWCIEIEMVACQLFIDLVLI</sequence>
<organism evidence="1 2">
    <name type="scientific">Flavobacterium chungangense</name>
    <dbReference type="NCBI Taxonomy" id="554283"/>
    <lineage>
        <taxon>Bacteria</taxon>
        <taxon>Pseudomonadati</taxon>
        <taxon>Bacteroidota</taxon>
        <taxon>Flavobacteriia</taxon>
        <taxon>Flavobacteriales</taxon>
        <taxon>Flavobacteriaceae</taxon>
        <taxon>Flavobacterium</taxon>
    </lineage>
</organism>
<dbReference type="EMBL" id="CAIJDO010000329">
    <property type="protein sequence ID" value="CAD0009891.1"/>
    <property type="molecule type" value="Genomic_DNA"/>
</dbReference>
<dbReference type="AlphaFoldDB" id="A0A6V6ZDL6"/>
<evidence type="ECO:0000313" key="1">
    <source>
        <dbReference type="EMBL" id="CAD0009891.1"/>
    </source>
</evidence>